<accession>A0A8J3A6B2</accession>
<reference evidence="2" key="3">
    <citation type="submission" date="2020-09" db="EMBL/GenBank/DDBJ databases">
        <authorList>
            <person name="Sun Q."/>
            <person name="Zhou Y."/>
        </authorList>
    </citation>
    <scope>NUCLEOTIDE SEQUENCE</scope>
    <source>
        <strain evidence="2">CGMCC 1.14984</strain>
    </source>
</reference>
<evidence type="ECO:0000313" key="4">
    <source>
        <dbReference type="Proteomes" id="UP000621856"/>
    </source>
</evidence>
<comment type="caution">
    <text evidence="2">The sequence shown here is derived from an EMBL/GenBank/DDBJ whole genome shotgun (WGS) entry which is preliminary data.</text>
</comment>
<dbReference type="Pfam" id="PF05275">
    <property type="entry name" value="CopB"/>
    <property type="match status" value="1"/>
</dbReference>
<dbReference type="EMBL" id="BMGZ01000006">
    <property type="protein sequence ID" value="GGI02106.1"/>
    <property type="molecule type" value="Genomic_DNA"/>
</dbReference>
<gene>
    <name evidence="2" type="primary">pcoB</name>
    <name evidence="3" type="ORF">FF098_017405</name>
    <name evidence="2" type="ORF">GCM10011355_34320</name>
</gene>
<evidence type="ECO:0000313" key="3">
    <source>
        <dbReference type="EMBL" id="NHK29687.1"/>
    </source>
</evidence>
<dbReference type="RefSeq" id="WP_155142980.1">
    <property type="nucleotide sequence ID" value="NZ_BMGZ01000006.1"/>
</dbReference>
<dbReference type="Proteomes" id="UP000621856">
    <property type="component" value="Unassembled WGS sequence"/>
</dbReference>
<keyword evidence="5" id="KW-1185">Reference proteome</keyword>
<keyword evidence="1" id="KW-0732">Signal</keyword>
<dbReference type="InterPro" id="IPR007939">
    <property type="entry name" value="Cu-R_B_prcur"/>
</dbReference>
<reference evidence="3 5" key="2">
    <citation type="submission" date="2020-02" db="EMBL/GenBank/DDBJ databases">
        <title>Genome sequence of Parvularcula flava strain NH6-79.</title>
        <authorList>
            <person name="Abdul Karim M.H."/>
            <person name="Lam M.Q."/>
            <person name="Chen S.J."/>
            <person name="Yahya A."/>
            <person name="Shahir S."/>
            <person name="Shamsir M.S."/>
            <person name="Chong C.S."/>
        </authorList>
    </citation>
    <scope>NUCLEOTIDE SEQUENCE [LARGE SCALE GENOMIC DNA]</scope>
    <source>
        <strain evidence="3 5">NH6-79</strain>
    </source>
</reference>
<dbReference type="SUPFAM" id="SSF103515">
    <property type="entry name" value="Autotransporter"/>
    <property type="match status" value="1"/>
</dbReference>
<evidence type="ECO:0000313" key="2">
    <source>
        <dbReference type="EMBL" id="GGI02106.1"/>
    </source>
</evidence>
<dbReference type="EMBL" id="VCJR02000007">
    <property type="protein sequence ID" value="NHK29687.1"/>
    <property type="molecule type" value="Genomic_DNA"/>
</dbReference>
<sequence length="272" mass="29965">MRQTVRTLSLGALLAATLSATPALAQHSHDGDDSPAPWSQADAYYDPAEMAEARAQVQHHAGGQNFWFVMADRFEIQSLDGEETGVWDAQGWYGGDINKLFVKTEGEYSFEGDEVEDAEIQALWSRAISPYWDLQTGLRYDVEPDGKAHGVFGVQGLAPYLFEVDAAAFVSEDGDVTARTEVEYELLLTQRLILQPRLEANFSFQDVPDRELGTGLTNLDAGVRLRYEIKREFAPYVGVEWQGAFGETADIIEAAGGDAQGTAFVAGIRAWF</sequence>
<dbReference type="InterPro" id="IPR036709">
    <property type="entry name" value="Autotransporte_beta_dom_sf"/>
</dbReference>
<dbReference type="AlphaFoldDB" id="A0A8J3A6B2"/>
<protein>
    <submittedName>
        <fullName evidence="2">Copper resistance protein B</fullName>
    </submittedName>
</protein>
<feature type="chain" id="PRO_5035326208" evidence="1">
    <location>
        <begin position="26"/>
        <end position="272"/>
    </location>
</feature>
<organism evidence="2 4">
    <name type="scientific">Aquisalinus luteolus</name>
    <dbReference type="NCBI Taxonomy" id="1566827"/>
    <lineage>
        <taxon>Bacteria</taxon>
        <taxon>Pseudomonadati</taxon>
        <taxon>Pseudomonadota</taxon>
        <taxon>Alphaproteobacteria</taxon>
        <taxon>Parvularculales</taxon>
        <taxon>Parvularculaceae</taxon>
        <taxon>Aquisalinus</taxon>
    </lineage>
</organism>
<reference evidence="2" key="1">
    <citation type="journal article" date="2014" name="Int. J. Syst. Evol. Microbiol.">
        <title>Complete genome sequence of Corynebacterium casei LMG S-19264T (=DSM 44701T), isolated from a smear-ripened cheese.</title>
        <authorList>
            <consortium name="US DOE Joint Genome Institute (JGI-PGF)"/>
            <person name="Walter F."/>
            <person name="Albersmeier A."/>
            <person name="Kalinowski J."/>
            <person name="Ruckert C."/>
        </authorList>
    </citation>
    <scope>NUCLEOTIDE SEQUENCE</scope>
    <source>
        <strain evidence="2">CGMCC 1.14984</strain>
    </source>
</reference>
<evidence type="ECO:0000313" key="5">
    <source>
        <dbReference type="Proteomes" id="UP000818603"/>
    </source>
</evidence>
<proteinExistence type="predicted"/>
<dbReference type="GO" id="GO:0009279">
    <property type="term" value="C:cell outer membrane"/>
    <property type="evidence" value="ECO:0007669"/>
    <property type="project" value="InterPro"/>
</dbReference>
<feature type="signal peptide" evidence="1">
    <location>
        <begin position="1"/>
        <end position="25"/>
    </location>
</feature>
<dbReference type="GO" id="GO:0005507">
    <property type="term" value="F:copper ion binding"/>
    <property type="evidence" value="ECO:0007669"/>
    <property type="project" value="InterPro"/>
</dbReference>
<evidence type="ECO:0000256" key="1">
    <source>
        <dbReference type="SAM" id="SignalP"/>
    </source>
</evidence>
<dbReference type="Proteomes" id="UP000818603">
    <property type="component" value="Unassembled WGS sequence"/>
</dbReference>
<name>A0A8J3A6B2_9PROT</name>
<dbReference type="GO" id="GO:0006878">
    <property type="term" value="P:intracellular copper ion homeostasis"/>
    <property type="evidence" value="ECO:0007669"/>
    <property type="project" value="InterPro"/>
</dbReference>
<dbReference type="Gene3D" id="2.40.128.130">
    <property type="entry name" value="Autotransporter beta-domain"/>
    <property type="match status" value="1"/>
</dbReference>